<evidence type="ECO:0000256" key="1">
    <source>
        <dbReference type="SAM" id="Coils"/>
    </source>
</evidence>
<dbReference type="SUPFAM" id="SSF48239">
    <property type="entry name" value="Terpenoid cyclases/Protein prenyltransferases"/>
    <property type="match status" value="1"/>
</dbReference>
<keyword evidence="4" id="KW-1185">Reference proteome</keyword>
<reference evidence="3 4" key="1">
    <citation type="submission" date="2019-02" db="EMBL/GenBank/DDBJ databases">
        <title>Deep-cultivation of Planctomycetes and their phenomic and genomic characterization uncovers novel biology.</title>
        <authorList>
            <person name="Wiegand S."/>
            <person name="Jogler M."/>
            <person name="Boedeker C."/>
            <person name="Pinto D."/>
            <person name="Vollmers J."/>
            <person name="Rivas-Marin E."/>
            <person name="Kohn T."/>
            <person name="Peeters S.H."/>
            <person name="Heuer A."/>
            <person name="Rast P."/>
            <person name="Oberbeckmann S."/>
            <person name="Bunk B."/>
            <person name="Jeske O."/>
            <person name="Meyerdierks A."/>
            <person name="Storesund J.E."/>
            <person name="Kallscheuer N."/>
            <person name="Luecker S."/>
            <person name="Lage O.M."/>
            <person name="Pohl T."/>
            <person name="Merkel B.J."/>
            <person name="Hornburger P."/>
            <person name="Mueller R.-W."/>
            <person name="Bruemmer F."/>
            <person name="Labrenz M."/>
            <person name="Spormann A.M."/>
            <person name="Op den Camp H."/>
            <person name="Overmann J."/>
            <person name="Amann R."/>
            <person name="Jetten M.S.M."/>
            <person name="Mascher T."/>
            <person name="Medema M.H."/>
            <person name="Devos D.P."/>
            <person name="Kaster A.-K."/>
            <person name="Ovreas L."/>
            <person name="Rohde M."/>
            <person name="Galperin M.Y."/>
            <person name="Jogler C."/>
        </authorList>
    </citation>
    <scope>NUCLEOTIDE SEQUENCE [LARGE SCALE GENOMIC DNA]</scope>
    <source>
        <strain evidence="3 4">ETA_A1</strain>
    </source>
</reference>
<accession>A0A517XZA8</accession>
<organism evidence="3 4">
    <name type="scientific">Urbifossiella limnaea</name>
    <dbReference type="NCBI Taxonomy" id="2528023"/>
    <lineage>
        <taxon>Bacteria</taxon>
        <taxon>Pseudomonadati</taxon>
        <taxon>Planctomycetota</taxon>
        <taxon>Planctomycetia</taxon>
        <taxon>Gemmatales</taxon>
        <taxon>Gemmataceae</taxon>
        <taxon>Urbifossiella</taxon>
    </lineage>
</organism>
<evidence type="ECO:0000313" key="3">
    <source>
        <dbReference type="EMBL" id="QDU22841.1"/>
    </source>
</evidence>
<protein>
    <submittedName>
        <fullName evidence="3">Prenyltransferase and squalene oxidase repeat protein</fullName>
    </submittedName>
</protein>
<dbReference type="CDD" id="cd00688">
    <property type="entry name" value="ISOPREN_C2_like"/>
    <property type="match status" value="1"/>
</dbReference>
<proteinExistence type="predicted"/>
<evidence type="ECO:0000313" key="4">
    <source>
        <dbReference type="Proteomes" id="UP000319576"/>
    </source>
</evidence>
<dbReference type="KEGG" id="uli:ETAA1_48290"/>
<dbReference type="OrthoDB" id="260797at2"/>
<dbReference type="Gene3D" id="1.50.10.20">
    <property type="match status" value="1"/>
</dbReference>
<dbReference type="Proteomes" id="UP000319576">
    <property type="component" value="Chromosome"/>
</dbReference>
<dbReference type="EMBL" id="CP036273">
    <property type="protein sequence ID" value="QDU22841.1"/>
    <property type="molecule type" value="Genomic_DNA"/>
</dbReference>
<sequence precursor="true">MSRLIRPLRAAAAVGLAATFALNLVPATGQPPAAVPTAPPPSEKAAEKLSPVKVTNVKVEMKTAVTPRPLSDSVKKGLTWLVKSQQEDGGWNQGGGWRNQGPNGGRVEGKTVEDPSDVGNTCFALLALFRAGHTATTGDYKDAVAKGLRFVLGRVERAEGDSLYITDVRGTQLQGKIGPYVDTFLVNLVLAEMRGSAGPDEERLVAALTKTMNKIVRHQGADGGFANQGGWAPTLSMGLCNKSVARARQNGVEVDRRVLERALADAKTAAEGKALASGPAPAAVAALPAGKAKAGDPGAYAAPPGASAEGAFSGRSAGFAGAGGVGGGDAGVKLYSFGRGAGNTQDAVNGLRVDGAKAKEVLKDLKATDKQKEEARETVKRLGEAERANDKVQGQLAATVRDEKFVAGFGSNGGEEFLSFMHISESLVLKGGKDWTDWDTKMRTGLEKAQDGSGSWSGHHCITGRTFCTSAALLVMTADRTPFPVDVLRAQAEKRDAKE</sequence>
<dbReference type="GO" id="GO:0016740">
    <property type="term" value="F:transferase activity"/>
    <property type="evidence" value="ECO:0007669"/>
    <property type="project" value="UniProtKB-KW"/>
</dbReference>
<dbReference type="RefSeq" id="WP_145242911.1">
    <property type="nucleotide sequence ID" value="NZ_CP036273.1"/>
</dbReference>
<evidence type="ECO:0000256" key="2">
    <source>
        <dbReference type="SAM" id="SignalP"/>
    </source>
</evidence>
<dbReference type="InterPro" id="IPR008930">
    <property type="entry name" value="Terpenoid_cyclase/PrenylTrfase"/>
</dbReference>
<gene>
    <name evidence="3" type="ORF">ETAA1_48290</name>
</gene>
<keyword evidence="2" id="KW-0732">Signal</keyword>
<feature type="coiled-coil region" evidence="1">
    <location>
        <begin position="358"/>
        <end position="385"/>
    </location>
</feature>
<keyword evidence="3" id="KW-0808">Transferase</keyword>
<keyword evidence="1" id="KW-0175">Coiled coil</keyword>
<feature type="signal peptide" evidence="2">
    <location>
        <begin position="1"/>
        <end position="23"/>
    </location>
</feature>
<dbReference type="AlphaFoldDB" id="A0A517XZA8"/>
<name>A0A517XZA8_9BACT</name>
<feature type="chain" id="PRO_5021782691" evidence="2">
    <location>
        <begin position="24"/>
        <end position="499"/>
    </location>
</feature>